<comment type="caution">
    <text evidence="1">The sequence shown here is derived from an EMBL/GenBank/DDBJ whole genome shotgun (WGS) entry which is preliminary data.</text>
</comment>
<gene>
    <name evidence="1" type="ORF">HYY20_07370</name>
</gene>
<organism evidence="1 2">
    <name type="scientific">Tectimicrobiota bacterium</name>
    <dbReference type="NCBI Taxonomy" id="2528274"/>
    <lineage>
        <taxon>Bacteria</taxon>
        <taxon>Pseudomonadati</taxon>
        <taxon>Nitrospinota/Tectimicrobiota group</taxon>
        <taxon>Candidatus Tectimicrobiota</taxon>
    </lineage>
</organism>
<accession>A0A932G0U6</accession>
<dbReference type="Proteomes" id="UP000769766">
    <property type="component" value="Unassembled WGS sequence"/>
</dbReference>
<proteinExistence type="predicted"/>
<name>A0A932G0U6_UNCTE</name>
<sequence length="88" mass="10081">MEVLNLQEVRSLVEEEEAIEDTFLHLTANEALLSPSAQRVLSSSLYNRYLLEHLDMRGESPSRLGNFLFRGLDRINKFTTGHFSRACP</sequence>
<evidence type="ECO:0000313" key="2">
    <source>
        <dbReference type="Proteomes" id="UP000769766"/>
    </source>
</evidence>
<dbReference type="EMBL" id="JACPRF010000221">
    <property type="protein sequence ID" value="MBI2876685.1"/>
    <property type="molecule type" value="Genomic_DNA"/>
</dbReference>
<protein>
    <submittedName>
        <fullName evidence="1">Uncharacterized protein</fullName>
    </submittedName>
</protein>
<evidence type="ECO:0000313" key="1">
    <source>
        <dbReference type="EMBL" id="MBI2876685.1"/>
    </source>
</evidence>
<reference evidence="1" key="1">
    <citation type="submission" date="2020-07" db="EMBL/GenBank/DDBJ databases">
        <title>Huge and variable diversity of episymbiotic CPR bacteria and DPANN archaea in groundwater ecosystems.</title>
        <authorList>
            <person name="He C.Y."/>
            <person name="Keren R."/>
            <person name="Whittaker M."/>
            <person name="Farag I.F."/>
            <person name="Doudna J."/>
            <person name="Cate J.H.D."/>
            <person name="Banfield J.F."/>
        </authorList>
    </citation>
    <scope>NUCLEOTIDE SEQUENCE</scope>
    <source>
        <strain evidence="1">NC_groundwater_672_Ag_B-0.1um_62_36</strain>
    </source>
</reference>
<dbReference type="AlphaFoldDB" id="A0A932G0U6"/>